<evidence type="ECO:0000256" key="5">
    <source>
        <dbReference type="ARBA" id="ARBA00022989"/>
    </source>
</evidence>
<dbReference type="AlphaFoldDB" id="A0A418IHB0"/>
<dbReference type="OrthoDB" id="9816041at2"/>
<feature type="transmembrane region" description="Helical" evidence="7">
    <location>
        <begin position="167"/>
        <end position="186"/>
    </location>
</feature>
<evidence type="ECO:0000313" key="9">
    <source>
        <dbReference type="EMBL" id="RIN01983.1"/>
    </source>
</evidence>
<dbReference type="SUPFAM" id="SSF103473">
    <property type="entry name" value="MFS general substrate transporter"/>
    <property type="match status" value="1"/>
</dbReference>
<feature type="transmembrane region" description="Helical" evidence="7">
    <location>
        <begin position="108"/>
        <end position="129"/>
    </location>
</feature>
<reference evidence="9 10" key="1">
    <citation type="journal article" date="2016" name="Front. Microbiol.">
        <title>Comprehensive Phylogenetic Analysis of Bovine Non-aureus Staphylococci Species Based on Whole-Genome Sequencing.</title>
        <authorList>
            <person name="Naushad S."/>
            <person name="Barkema H.W."/>
            <person name="Luby C."/>
            <person name="Condas L.A."/>
            <person name="Nobrega D.B."/>
            <person name="Carson D.A."/>
            <person name="De Buck J."/>
        </authorList>
    </citation>
    <scope>NUCLEOTIDE SEQUENCE [LARGE SCALE GENOMIC DNA]</scope>
    <source>
        <strain evidence="9 10">SNUC 4554</strain>
    </source>
</reference>
<dbReference type="GO" id="GO:0005886">
    <property type="term" value="C:plasma membrane"/>
    <property type="evidence" value="ECO:0007669"/>
    <property type="project" value="UniProtKB-SubCell"/>
</dbReference>
<feature type="transmembrane region" description="Helical" evidence="7">
    <location>
        <begin position="397"/>
        <end position="420"/>
    </location>
</feature>
<keyword evidence="3" id="KW-1003">Cell membrane</keyword>
<dbReference type="InterPro" id="IPR011701">
    <property type="entry name" value="MFS"/>
</dbReference>
<dbReference type="PRINTS" id="PR01036">
    <property type="entry name" value="TCRTETB"/>
</dbReference>
<evidence type="ECO:0000256" key="2">
    <source>
        <dbReference type="ARBA" id="ARBA00022448"/>
    </source>
</evidence>
<name>A0A418IHB0_9STAP</name>
<comment type="subcellular location">
    <subcellularLocation>
        <location evidence="1">Cell membrane</location>
        <topology evidence="1">Multi-pass membrane protein</topology>
    </subcellularLocation>
</comment>
<feature type="transmembrane region" description="Helical" evidence="7">
    <location>
        <begin position="328"/>
        <end position="351"/>
    </location>
</feature>
<accession>A0A418IHB0</accession>
<keyword evidence="5 7" id="KW-1133">Transmembrane helix</keyword>
<keyword evidence="2" id="KW-0813">Transport</keyword>
<feature type="transmembrane region" description="Helical" evidence="7">
    <location>
        <begin position="296"/>
        <end position="316"/>
    </location>
</feature>
<feature type="transmembrane region" description="Helical" evidence="7">
    <location>
        <begin position="228"/>
        <end position="246"/>
    </location>
</feature>
<organism evidence="9 10">
    <name type="scientific">Staphylococcus shinii</name>
    <dbReference type="NCBI Taxonomy" id="2912228"/>
    <lineage>
        <taxon>Bacteria</taxon>
        <taxon>Bacillati</taxon>
        <taxon>Bacillota</taxon>
        <taxon>Bacilli</taxon>
        <taxon>Bacillales</taxon>
        <taxon>Staphylococcaceae</taxon>
        <taxon>Staphylococcus</taxon>
    </lineage>
</organism>
<dbReference type="Gene3D" id="1.20.1720.10">
    <property type="entry name" value="Multidrug resistance protein D"/>
    <property type="match status" value="1"/>
</dbReference>
<sequence length="469" mass="50693">MATQVNVKNPNIYALVLMIGGFMGLFSETALNMALTDIMADFQVSAATVQWLTTGYLLVMACIVPASSYLIKWFNTKSLIMTGIILSFIGVMVGALASNFIMLLIGRIIQALGTGVLLPIMVTVLMLIFPIQKRGAVMGIMGLVITAGPALGPTLSGVIISASSWHFIFWISALMYLVVLLMAISKTEDVGDITKPKIDILSILLSTITFAGLIFALSSMAEASFSNIIVWLPFIFGVVSLSIFIVRQFKIDSPMLDLRVFKYPMFVIGAAMVFITILCILSTGILLPLYLKGALLYSSVIAGLILLPGNAVNLILSPVIGSLFDRFGARYFGIVGFLLMFIAAIMFTLTISAFTPIWVIIIAFIIFFIGISMVMMPAQTNALNQLPHHLYADGSATITTLIQIGGSAGTAIAITIYTTAMKSFSKAYPSVGEEAVLSHGVQFTFIFITLLTIIGIILSLCVKRTRYNK</sequence>
<keyword evidence="4 7" id="KW-0812">Transmembrane</keyword>
<feature type="transmembrane region" description="Helical" evidence="7">
    <location>
        <begin position="136"/>
        <end position="161"/>
    </location>
</feature>
<dbReference type="Gene3D" id="1.20.1250.20">
    <property type="entry name" value="MFS general substrate transporter like domains"/>
    <property type="match status" value="1"/>
</dbReference>
<dbReference type="Pfam" id="PF07690">
    <property type="entry name" value="MFS_1"/>
    <property type="match status" value="1"/>
</dbReference>
<evidence type="ECO:0000313" key="10">
    <source>
        <dbReference type="Proteomes" id="UP000286317"/>
    </source>
</evidence>
<feature type="transmembrane region" description="Helical" evidence="7">
    <location>
        <begin position="266"/>
        <end position="290"/>
    </location>
</feature>
<dbReference type="PANTHER" id="PTHR42718">
    <property type="entry name" value="MAJOR FACILITATOR SUPERFAMILY MULTIDRUG TRANSPORTER MFSC"/>
    <property type="match status" value="1"/>
</dbReference>
<keyword evidence="10" id="KW-1185">Reference proteome</keyword>
<dbReference type="NCBIfam" id="TIGR00711">
    <property type="entry name" value="efflux_EmrB"/>
    <property type="match status" value="1"/>
</dbReference>
<dbReference type="PROSITE" id="PS50850">
    <property type="entry name" value="MFS"/>
    <property type="match status" value="1"/>
</dbReference>
<protein>
    <submittedName>
        <fullName evidence="9">DHA2 family efflux MFS transporter permease subunit</fullName>
    </submittedName>
</protein>
<feature type="domain" description="Major facilitator superfamily (MFS) profile" evidence="8">
    <location>
        <begin position="13"/>
        <end position="467"/>
    </location>
</feature>
<gene>
    <name evidence="9" type="ORF">BU112_04140</name>
</gene>
<dbReference type="InterPro" id="IPR020846">
    <property type="entry name" value="MFS_dom"/>
</dbReference>
<feature type="transmembrane region" description="Helical" evidence="7">
    <location>
        <begin position="12"/>
        <end position="31"/>
    </location>
</feature>
<dbReference type="PANTHER" id="PTHR42718:SF43">
    <property type="entry name" value="LINCOMYCIN RESISTANCE PROTEIN LMRB"/>
    <property type="match status" value="1"/>
</dbReference>
<dbReference type="InterPro" id="IPR004638">
    <property type="entry name" value="EmrB-like"/>
</dbReference>
<dbReference type="EMBL" id="QXUF01000018">
    <property type="protein sequence ID" value="RIN01983.1"/>
    <property type="molecule type" value="Genomic_DNA"/>
</dbReference>
<dbReference type="GO" id="GO:0022857">
    <property type="term" value="F:transmembrane transporter activity"/>
    <property type="evidence" value="ECO:0007669"/>
    <property type="project" value="InterPro"/>
</dbReference>
<evidence type="ECO:0000256" key="7">
    <source>
        <dbReference type="SAM" id="Phobius"/>
    </source>
</evidence>
<evidence type="ECO:0000256" key="3">
    <source>
        <dbReference type="ARBA" id="ARBA00022475"/>
    </source>
</evidence>
<evidence type="ECO:0000256" key="6">
    <source>
        <dbReference type="ARBA" id="ARBA00023136"/>
    </source>
</evidence>
<proteinExistence type="predicted"/>
<feature type="transmembrane region" description="Helical" evidence="7">
    <location>
        <begin position="357"/>
        <end position="376"/>
    </location>
</feature>
<dbReference type="InterPro" id="IPR036259">
    <property type="entry name" value="MFS_trans_sf"/>
</dbReference>
<comment type="caution">
    <text evidence="9">The sequence shown here is derived from an EMBL/GenBank/DDBJ whole genome shotgun (WGS) entry which is preliminary data.</text>
</comment>
<feature type="transmembrane region" description="Helical" evidence="7">
    <location>
        <begin position="51"/>
        <end position="71"/>
    </location>
</feature>
<feature type="transmembrane region" description="Helical" evidence="7">
    <location>
        <begin position="78"/>
        <end position="102"/>
    </location>
</feature>
<evidence type="ECO:0000256" key="4">
    <source>
        <dbReference type="ARBA" id="ARBA00022692"/>
    </source>
</evidence>
<evidence type="ECO:0000259" key="8">
    <source>
        <dbReference type="PROSITE" id="PS50850"/>
    </source>
</evidence>
<evidence type="ECO:0000256" key="1">
    <source>
        <dbReference type="ARBA" id="ARBA00004651"/>
    </source>
</evidence>
<feature type="transmembrane region" description="Helical" evidence="7">
    <location>
        <begin position="440"/>
        <end position="462"/>
    </location>
</feature>
<dbReference type="RefSeq" id="WP_119584516.1">
    <property type="nucleotide sequence ID" value="NZ_JAWVBH010000001.1"/>
</dbReference>
<dbReference type="Proteomes" id="UP000286317">
    <property type="component" value="Unassembled WGS sequence"/>
</dbReference>
<feature type="transmembrane region" description="Helical" evidence="7">
    <location>
        <begin position="198"/>
        <end position="216"/>
    </location>
</feature>
<keyword evidence="6 7" id="KW-0472">Membrane</keyword>